<dbReference type="GO" id="GO:0005737">
    <property type="term" value="C:cytoplasm"/>
    <property type="evidence" value="ECO:0007669"/>
    <property type="project" value="TreeGrafter"/>
</dbReference>
<dbReference type="AlphaFoldDB" id="A0A381QJN6"/>
<protein>
    <recommendedName>
        <fullName evidence="3">Asparaginase</fullName>
    </recommendedName>
</protein>
<evidence type="ECO:0008006" key="3">
    <source>
        <dbReference type="Google" id="ProtNLM"/>
    </source>
</evidence>
<dbReference type="Gene3D" id="3.60.20.30">
    <property type="entry name" value="(Glycosyl)asparaginase"/>
    <property type="match status" value="1"/>
</dbReference>
<gene>
    <name evidence="2" type="ORF">METZ01_LOCUS31493</name>
</gene>
<name>A0A381QJN6_9ZZZZ</name>
<sequence>MHRRDFVKTTVQGIAVATTPMVVSAQPALLDNEKHSPPAVHTRRARPLCIADVSSIRFTNGGSESAITRAFRGISSGEDVLDAIVAGVNIPELDPEERGIGYGGLPNADGIVQLDSCLMHGPKKWAGGVAGIEGVKTPSLIAKAVAELTDHHLIVGQGAQDFARALGFEIHEDLNTEASRALWLEWRRRVDPNHWLDPEDRVRRGRFPEQNGDKANPNASYDTRLQDFYSASLDAGLSMVDDNLIPEHSFWGTTSLEGLSADGDICGVTTTSGLSWKIPGRAGDSPILGAGQYVDNEVGACGSTGRGEANLYNCASFLIVELMRQGMSPKDAGMAALARVRDNTIESRLLNTRDLPNFDLRFFILNKQGDYAGVAMYGSSESMFAVCDENGAREEPLEGLLEGPPRG</sequence>
<accession>A0A381QJN6</accession>
<reference evidence="2" key="1">
    <citation type="submission" date="2018-05" db="EMBL/GenBank/DDBJ databases">
        <authorList>
            <person name="Lanie J.A."/>
            <person name="Ng W.-L."/>
            <person name="Kazmierczak K.M."/>
            <person name="Andrzejewski T.M."/>
            <person name="Davidsen T.M."/>
            <person name="Wayne K.J."/>
            <person name="Tettelin H."/>
            <person name="Glass J.I."/>
            <person name="Rusch D."/>
            <person name="Podicherti R."/>
            <person name="Tsui H.-C.T."/>
            <person name="Winkler M.E."/>
        </authorList>
    </citation>
    <scope>NUCLEOTIDE SEQUENCE</scope>
</reference>
<dbReference type="EMBL" id="UINC01001360">
    <property type="protein sequence ID" value="SUZ78639.1"/>
    <property type="molecule type" value="Genomic_DNA"/>
</dbReference>
<proteinExistence type="predicted"/>
<feature type="region of interest" description="Disordered" evidence="1">
    <location>
        <begin position="199"/>
        <end position="219"/>
    </location>
</feature>
<dbReference type="Pfam" id="PF01112">
    <property type="entry name" value="Asparaginase_2"/>
    <property type="match status" value="1"/>
</dbReference>
<evidence type="ECO:0000256" key="1">
    <source>
        <dbReference type="SAM" id="MobiDB-lite"/>
    </source>
</evidence>
<dbReference type="CDD" id="cd04513">
    <property type="entry name" value="Glycosylasparaginase"/>
    <property type="match status" value="1"/>
</dbReference>
<evidence type="ECO:0000313" key="2">
    <source>
        <dbReference type="EMBL" id="SUZ78639.1"/>
    </source>
</evidence>
<organism evidence="2">
    <name type="scientific">marine metagenome</name>
    <dbReference type="NCBI Taxonomy" id="408172"/>
    <lineage>
        <taxon>unclassified sequences</taxon>
        <taxon>metagenomes</taxon>
        <taxon>ecological metagenomes</taxon>
    </lineage>
</organism>
<dbReference type="PANTHER" id="PTHR10188">
    <property type="entry name" value="L-ASPARAGINASE"/>
    <property type="match status" value="1"/>
</dbReference>
<dbReference type="InterPro" id="IPR029055">
    <property type="entry name" value="Ntn_hydrolases_N"/>
</dbReference>
<dbReference type="InterPro" id="IPR000246">
    <property type="entry name" value="Peptidase_T2"/>
</dbReference>
<dbReference type="PANTHER" id="PTHR10188:SF6">
    <property type="entry name" value="N(4)-(BETA-N-ACETYLGLUCOSAMINYL)-L-ASPARAGINASE"/>
    <property type="match status" value="1"/>
</dbReference>
<dbReference type="SUPFAM" id="SSF56235">
    <property type="entry name" value="N-terminal nucleophile aminohydrolases (Ntn hydrolases)"/>
    <property type="match status" value="1"/>
</dbReference>
<dbReference type="GO" id="GO:0016811">
    <property type="term" value="F:hydrolase activity, acting on carbon-nitrogen (but not peptide) bonds, in linear amides"/>
    <property type="evidence" value="ECO:0007669"/>
    <property type="project" value="UniProtKB-ARBA"/>
</dbReference>